<accession>A0ABS8WSA3</accession>
<keyword evidence="4" id="KW-0833">Ubl conjugation pathway</keyword>
<evidence type="ECO:0000313" key="8">
    <source>
        <dbReference type="Proteomes" id="UP000823775"/>
    </source>
</evidence>
<comment type="pathway">
    <text evidence="2">Protein modification; protein ubiquitination.</text>
</comment>
<feature type="domain" description="Ubiquitin conjugation factor E4 core" evidence="6">
    <location>
        <begin position="122"/>
        <end position="196"/>
    </location>
</feature>
<comment type="caution">
    <text evidence="7">The sequence shown here is derived from an EMBL/GenBank/DDBJ whole genome shotgun (WGS) entry which is preliminary data.</text>
</comment>
<evidence type="ECO:0000259" key="6">
    <source>
        <dbReference type="Pfam" id="PF10408"/>
    </source>
</evidence>
<dbReference type="PANTHER" id="PTHR13931:SF2">
    <property type="entry name" value="UBIQUITIN CONJUGATION FACTOR E4 B"/>
    <property type="match status" value="1"/>
</dbReference>
<evidence type="ECO:0000256" key="1">
    <source>
        <dbReference type="ARBA" id="ARBA00004123"/>
    </source>
</evidence>
<feature type="domain" description="Ubiquitin conjugation factor E4 core" evidence="6">
    <location>
        <begin position="1"/>
        <end position="49"/>
    </location>
</feature>
<reference evidence="7 8" key="1">
    <citation type="journal article" date="2021" name="BMC Genomics">
        <title>Datura genome reveals duplications of psychoactive alkaloid biosynthetic genes and high mutation rate following tissue culture.</title>
        <authorList>
            <person name="Rajewski A."/>
            <person name="Carter-House D."/>
            <person name="Stajich J."/>
            <person name="Litt A."/>
        </authorList>
    </citation>
    <scope>NUCLEOTIDE SEQUENCE [LARGE SCALE GENOMIC DNA]</scope>
    <source>
        <strain evidence="7">AR-01</strain>
    </source>
</reference>
<dbReference type="Pfam" id="PF10408">
    <property type="entry name" value="Ufd2P_core"/>
    <property type="match status" value="2"/>
</dbReference>
<dbReference type="PANTHER" id="PTHR13931">
    <property type="entry name" value="UBIQUITINATION FACTOR E4"/>
    <property type="match status" value="1"/>
</dbReference>
<protein>
    <recommendedName>
        <fullName evidence="6">Ubiquitin conjugation factor E4 core domain-containing protein</fullName>
    </recommendedName>
</protein>
<dbReference type="Proteomes" id="UP000823775">
    <property type="component" value="Unassembled WGS sequence"/>
</dbReference>
<evidence type="ECO:0000256" key="5">
    <source>
        <dbReference type="ARBA" id="ARBA00023242"/>
    </source>
</evidence>
<keyword evidence="8" id="KW-1185">Reference proteome</keyword>
<comment type="subcellular location">
    <subcellularLocation>
        <location evidence="1">Nucleus</location>
    </subcellularLocation>
</comment>
<evidence type="ECO:0000256" key="2">
    <source>
        <dbReference type="ARBA" id="ARBA00004906"/>
    </source>
</evidence>
<evidence type="ECO:0000256" key="3">
    <source>
        <dbReference type="ARBA" id="ARBA00022679"/>
    </source>
</evidence>
<keyword evidence="3" id="KW-0808">Transferase</keyword>
<dbReference type="InterPro" id="IPR019474">
    <property type="entry name" value="Ub_conjug_fac_E4_core"/>
</dbReference>
<keyword evidence="5" id="KW-0539">Nucleus</keyword>
<dbReference type="InterPro" id="IPR045132">
    <property type="entry name" value="UBE4"/>
</dbReference>
<proteinExistence type="predicted"/>
<organism evidence="7 8">
    <name type="scientific">Datura stramonium</name>
    <name type="common">Jimsonweed</name>
    <name type="synonym">Common thornapple</name>
    <dbReference type="NCBI Taxonomy" id="4076"/>
    <lineage>
        <taxon>Eukaryota</taxon>
        <taxon>Viridiplantae</taxon>
        <taxon>Streptophyta</taxon>
        <taxon>Embryophyta</taxon>
        <taxon>Tracheophyta</taxon>
        <taxon>Spermatophyta</taxon>
        <taxon>Magnoliopsida</taxon>
        <taxon>eudicotyledons</taxon>
        <taxon>Gunneridae</taxon>
        <taxon>Pentapetalae</taxon>
        <taxon>asterids</taxon>
        <taxon>lamiids</taxon>
        <taxon>Solanales</taxon>
        <taxon>Solanaceae</taxon>
        <taxon>Solanoideae</taxon>
        <taxon>Datureae</taxon>
        <taxon>Datura</taxon>
    </lineage>
</organism>
<dbReference type="EMBL" id="JACEIK010009487">
    <property type="protein sequence ID" value="MCE3052360.1"/>
    <property type="molecule type" value="Genomic_DNA"/>
</dbReference>
<gene>
    <name evidence="7" type="ORF">HAX54_052391</name>
</gene>
<sequence>MLRLCEPFLDANLTKRDKIDPQYVFSSTRLELRGVTALHASPEEVRNWDLEKGNTKLYLVKEGCLEPYGTVDEWLIDMNKHPRHSCSRKYLAWKKNLSCIHRRNYAMKPKYYDEASQRALSLTDAMELLIFASNLRALDGVLLDDFMNFIIMFMASPEYIRNPYLRSKKMVEVLNCWMPREKVPTRSSMINLISATTLLNYLNIFGKCQVTGMHGDSGMGAKTSSRKAGENPAVPFTKNIIRIDMKLANEDVSLLAFTSEQITVPFSSS</sequence>
<evidence type="ECO:0000313" key="7">
    <source>
        <dbReference type="EMBL" id="MCE3052360.1"/>
    </source>
</evidence>
<evidence type="ECO:0000256" key="4">
    <source>
        <dbReference type="ARBA" id="ARBA00022786"/>
    </source>
</evidence>
<name>A0ABS8WSA3_DATST</name>